<evidence type="ECO:0000256" key="2">
    <source>
        <dbReference type="ARBA" id="ARBA00022679"/>
    </source>
</evidence>
<comment type="catalytic activity">
    <reaction evidence="8 9">
        <text>(R)-4'-phosphopantetheine + ATP + H(+) = 3'-dephospho-CoA + diphosphate</text>
        <dbReference type="Rhea" id="RHEA:19801"/>
        <dbReference type="ChEBI" id="CHEBI:15378"/>
        <dbReference type="ChEBI" id="CHEBI:30616"/>
        <dbReference type="ChEBI" id="CHEBI:33019"/>
        <dbReference type="ChEBI" id="CHEBI:57328"/>
        <dbReference type="ChEBI" id="CHEBI:61723"/>
        <dbReference type="EC" id="2.7.7.3"/>
    </reaction>
</comment>
<feature type="binding site" evidence="9">
    <location>
        <position position="98"/>
    </location>
    <ligand>
        <name>ATP</name>
        <dbReference type="ChEBI" id="CHEBI:30616"/>
    </ligand>
</feature>
<feature type="binding site" evidence="9">
    <location>
        <position position="9"/>
    </location>
    <ligand>
        <name>substrate</name>
    </ligand>
</feature>
<keyword evidence="1 9" id="KW-0963">Cytoplasm</keyword>
<dbReference type="UniPathway" id="UPA00241">
    <property type="reaction ID" value="UER00355"/>
</dbReference>
<name>A0A2M7T7A0_9ACTN</name>
<comment type="function">
    <text evidence="9">Reversibly transfers an adenylyl group from ATP to 4'-phosphopantetheine, yielding dephospho-CoA (dPCoA) and pyrophosphate.</text>
</comment>
<evidence type="ECO:0000256" key="6">
    <source>
        <dbReference type="ARBA" id="ARBA00022842"/>
    </source>
</evidence>
<dbReference type="Gene3D" id="3.40.50.620">
    <property type="entry name" value="HUPs"/>
    <property type="match status" value="1"/>
</dbReference>
<keyword evidence="6 9" id="KW-0460">Magnesium</keyword>
<dbReference type="EC" id="2.7.7.3" evidence="9"/>
<dbReference type="GO" id="GO:0005737">
    <property type="term" value="C:cytoplasm"/>
    <property type="evidence" value="ECO:0007669"/>
    <property type="project" value="UniProtKB-SubCell"/>
</dbReference>
<dbReference type="InterPro" id="IPR004821">
    <property type="entry name" value="Cyt_trans-like"/>
</dbReference>
<dbReference type="Proteomes" id="UP000230956">
    <property type="component" value="Unassembled WGS sequence"/>
</dbReference>
<evidence type="ECO:0000256" key="3">
    <source>
        <dbReference type="ARBA" id="ARBA00022695"/>
    </source>
</evidence>
<keyword evidence="5 9" id="KW-0067">ATP-binding</keyword>
<dbReference type="SUPFAM" id="SSF52374">
    <property type="entry name" value="Nucleotidylyl transferase"/>
    <property type="match status" value="1"/>
</dbReference>
<dbReference type="CDD" id="cd02163">
    <property type="entry name" value="PPAT"/>
    <property type="match status" value="1"/>
</dbReference>
<dbReference type="NCBIfam" id="TIGR01510">
    <property type="entry name" value="coaD_prev_kdtB"/>
    <property type="match status" value="1"/>
</dbReference>
<evidence type="ECO:0000256" key="5">
    <source>
        <dbReference type="ARBA" id="ARBA00022840"/>
    </source>
</evidence>
<accession>A0A2M7T7A0</accession>
<comment type="subunit">
    <text evidence="9">Homohexamer.</text>
</comment>
<comment type="similarity">
    <text evidence="9">Belongs to the bacterial CoaD family.</text>
</comment>
<feature type="binding site" evidence="9">
    <location>
        <position position="41"/>
    </location>
    <ligand>
        <name>substrate</name>
    </ligand>
</feature>
<feature type="binding site" evidence="9">
    <location>
        <position position="87"/>
    </location>
    <ligand>
        <name>substrate</name>
    </ligand>
</feature>
<evidence type="ECO:0000256" key="1">
    <source>
        <dbReference type="ARBA" id="ARBA00022490"/>
    </source>
</evidence>
<evidence type="ECO:0000256" key="7">
    <source>
        <dbReference type="ARBA" id="ARBA00022993"/>
    </source>
</evidence>
<feature type="binding site" evidence="9">
    <location>
        <begin position="123"/>
        <end position="129"/>
    </location>
    <ligand>
        <name>ATP</name>
        <dbReference type="ChEBI" id="CHEBI:30616"/>
    </ligand>
</feature>
<comment type="cofactor">
    <cofactor evidence="9">
        <name>Mg(2+)</name>
        <dbReference type="ChEBI" id="CHEBI:18420"/>
    </cofactor>
</comment>
<dbReference type="PANTHER" id="PTHR21342:SF1">
    <property type="entry name" value="PHOSPHOPANTETHEINE ADENYLYLTRANSFERASE"/>
    <property type="match status" value="1"/>
</dbReference>
<comment type="subcellular location">
    <subcellularLocation>
        <location evidence="9">Cytoplasm</location>
    </subcellularLocation>
</comment>
<dbReference type="GO" id="GO:0005524">
    <property type="term" value="F:ATP binding"/>
    <property type="evidence" value="ECO:0007669"/>
    <property type="project" value="UniProtKB-KW"/>
</dbReference>
<keyword evidence="7 9" id="KW-0173">Coenzyme A biosynthesis</keyword>
<dbReference type="GO" id="GO:0015937">
    <property type="term" value="P:coenzyme A biosynthetic process"/>
    <property type="evidence" value="ECO:0007669"/>
    <property type="project" value="UniProtKB-UniRule"/>
</dbReference>
<evidence type="ECO:0000256" key="8">
    <source>
        <dbReference type="ARBA" id="ARBA00029346"/>
    </source>
</evidence>
<feature type="domain" description="Cytidyltransferase-like" evidence="10">
    <location>
        <begin position="6"/>
        <end position="133"/>
    </location>
</feature>
<dbReference type="GO" id="GO:0004595">
    <property type="term" value="F:pantetheine-phosphate adenylyltransferase activity"/>
    <property type="evidence" value="ECO:0007669"/>
    <property type="project" value="UniProtKB-UniRule"/>
</dbReference>
<reference evidence="12" key="1">
    <citation type="submission" date="2017-09" db="EMBL/GenBank/DDBJ databases">
        <title>Depth-based differentiation of microbial function through sediment-hosted aquifers and enrichment of novel symbionts in the deep terrestrial subsurface.</title>
        <authorList>
            <person name="Probst A.J."/>
            <person name="Ladd B."/>
            <person name="Jarett J.K."/>
            <person name="Geller-Mcgrath D.E."/>
            <person name="Sieber C.M.K."/>
            <person name="Emerson J.B."/>
            <person name="Anantharaman K."/>
            <person name="Thomas B.C."/>
            <person name="Malmstrom R."/>
            <person name="Stieglmeier M."/>
            <person name="Klingl A."/>
            <person name="Woyke T."/>
            <person name="Ryan C.M."/>
            <person name="Banfield J.F."/>
        </authorList>
    </citation>
    <scope>NUCLEOTIDE SEQUENCE [LARGE SCALE GENOMIC DNA]</scope>
</reference>
<feature type="binding site" evidence="9">
    <location>
        <begin position="88"/>
        <end position="90"/>
    </location>
    <ligand>
        <name>ATP</name>
        <dbReference type="ChEBI" id="CHEBI:30616"/>
    </ligand>
</feature>
<dbReference type="AlphaFoldDB" id="A0A2M7T7A0"/>
<feature type="binding site" evidence="9">
    <location>
        <begin position="9"/>
        <end position="10"/>
    </location>
    <ligand>
        <name>ATP</name>
        <dbReference type="ChEBI" id="CHEBI:30616"/>
    </ligand>
</feature>
<dbReference type="NCBIfam" id="TIGR00125">
    <property type="entry name" value="cyt_tran_rel"/>
    <property type="match status" value="1"/>
</dbReference>
<evidence type="ECO:0000256" key="9">
    <source>
        <dbReference type="HAMAP-Rule" id="MF_00151"/>
    </source>
</evidence>
<keyword evidence="4 9" id="KW-0547">Nucleotide-binding</keyword>
<dbReference type="InterPro" id="IPR014729">
    <property type="entry name" value="Rossmann-like_a/b/a_fold"/>
</dbReference>
<evidence type="ECO:0000259" key="10">
    <source>
        <dbReference type="Pfam" id="PF01467"/>
    </source>
</evidence>
<sequence>MTIAVVPGSFDPITAGHIDIIKRAAEIYDEVVVGIVVNPNKRCLFSLDARVDMVKEAIGWTDKIRVDAFDGLLVEFVRMHDARVIIRGLRAVSDFEHEFQMAQLNRRLDPEVETIFVMASPEYAYLSSSIVKEIARYGGNINGLVPPNVEKLLRDALA</sequence>
<gene>
    <name evidence="9" type="primary">coaD</name>
    <name evidence="11" type="ORF">COY37_07175</name>
</gene>
<dbReference type="EMBL" id="PFNG01000168">
    <property type="protein sequence ID" value="PIZ37596.1"/>
    <property type="molecule type" value="Genomic_DNA"/>
</dbReference>
<dbReference type="Pfam" id="PF01467">
    <property type="entry name" value="CTP_transf_like"/>
    <property type="match status" value="1"/>
</dbReference>
<comment type="pathway">
    <text evidence="9">Cofactor biosynthesis; coenzyme A biosynthesis; CoA from (R)-pantothenate: step 4/5.</text>
</comment>
<keyword evidence="3 9" id="KW-0548">Nucleotidyltransferase</keyword>
<proteinExistence type="inferred from homology"/>
<dbReference type="PANTHER" id="PTHR21342">
    <property type="entry name" value="PHOSPHOPANTETHEINE ADENYLYLTRANSFERASE"/>
    <property type="match status" value="1"/>
</dbReference>
<evidence type="ECO:0000313" key="12">
    <source>
        <dbReference type="Proteomes" id="UP000230956"/>
    </source>
</evidence>
<dbReference type="HAMAP" id="MF_00151">
    <property type="entry name" value="PPAT_bact"/>
    <property type="match status" value="1"/>
</dbReference>
<feature type="site" description="Transition state stabilizer" evidence="9">
    <location>
        <position position="17"/>
    </location>
</feature>
<keyword evidence="2 9" id="KW-0808">Transferase</keyword>
<comment type="caution">
    <text evidence="11">The sequence shown here is derived from an EMBL/GenBank/DDBJ whole genome shotgun (WGS) entry which is preliminary data.</text>
</comment>
<evidence type="ECO:0000313" key="11">
    <source>
        <dbReference type="EMBL" id="PIZ37596.1"/>
    </source>
</evidence>
<protein>
    <recommendedName>
        <fullName evidence="9">Phosphopantetheine adenylyltransferase</fullName>
        <ecNumber evidence="9">2.7.7.3</ecNumber>
    </recommendedName>
    <alternativeName>
        <fullName evidence="9">Dephospho-CoA pyrophosphorylase</fullName>
    </alternativeName>
    <alternativeName>
        <fullName evidence="9">Pantetheine-phosphate adenylyltransferase</fullName>
        <shortName evidence="9">PPAT</shortName>
    </alternativeName>
</protein>
<feature type="binding site" evidence="9">
    <location>
        <position position="73"/>
    </location>
    <ligand>
        <name>substrate</name>
    </ligand>
</feature>
<evidence type="ECO:0000256" key="4">
    <source>
        <dbReference type="ARBA" id="ARBA00022741"/>
    </source>
</evidence>
<organism evidence="11 12">
    <name type="scientific">Candidatus Aquicultor secundus</name>
    <dbReference type="NCBI Taxonomy" id="1973895"/>
    <lineage>
        <taxon>Bacteria</taxon>
        <taxon>Bacillati</taxon>
        <taxon>Actinomycetota</taxon>
        <taxon>Candidatus Aquicultoria</taxon>
        <taxon>Candidatus Aquicultorales</taxon>
        <taxon>Candidatus Aquicultoraceae</taxon>
        <taxon>Candidatus Aquicultor</taxon>
    </lineage>
</organism>
<dbReference type="InterPro" id="IPR001980">
    <property type="entry name" value="PPAT"/>
</dbReference>
<dbReference type="PRINTS" id="PR01020">
    <property type="entry name" value="LPSBIOSNTHSS"/>
</dbReference>
<dbReference type="RefSeq" id="WP_286678544.1">
    <property type="nucleotide sequence ID" value="NZ_MNXI01000090.1"/>
</dbReference>
<feature type="binding site" evidence="9">
    <location>
        <position position="17"/>
    </location>
    <ligand>
        <name>ATP</name>
        <dbReference type="ChEBI" id="CHEBI:30616"/>
    </ligand>
</feature>